<dbReference type="Proteomes" id="UP000242164">
    <property type="component" value="Unassembled WGS sequence"/>
</dbReference>
<gene>
    <name evidence="1" type="ORF">BCB44BAC_01618</name>
</gene>
<evidence type="ECO:0000313" key="1">
    <source>
        <dbReference type="EMBL" id="SCL89855.1"/>
    </source>
</evidence>
<proteinExistence type="predicted"/>
<evidence type="ECO:0000313" key="2">
    <source>
        <dbReference type="Proteomes" id="UP000242164"/>
    </source>
</evidence>
<comment type="caution">
    <text evidence="1">The sequence shown here is derived from an EMBL/GenBank/DDBJ whole genome shotgun (WGS) entry which is preliminary data.</text>
</comment>
<dbReference type="EMBL" id="FMIK01000022">
    <property type="protein sequence ID" value="SCL89855.1"/>
    <property type="molecule type" value="Genomic_DNA"/>
</dbReference>
<organism evidence="1 2">
    <name type="scientific">Bacillus cytotoxicus</name>
    <dbReference type="NCBI Taxonomy" id="580165"/>
    <lineage>
        <taxon>Bacteria</taxon>
        <taxon>Bacillati</taxon>
        <taxon>Bacillota</taxon>
        <taxon>Bacilli</taxon>
        <taxon>Bacillales</taxon>
        <taxon>Bacillaceae</taxon>
        <taxon>Bacillus</taxon>
        <taxon>Bacillus cereus group</taxon>
    </lineage>
</organism>
<protein>
    <submittedName>
        <fullName evidence="1">Uncharacterized protein</fullName>
    </submittedName>
</protein>
<accession>A0AAX2CFJ4</accession>
<reference evidence="1 2" key="1">
    <citation type="submission" date="2016-08" db="EMBL/GenBank/DDBJ databases">
        <authorList>
            <person name="Loux V."/>
            <person name="Rue O."/>
        </authorList>
    </citation>
    <scope>NUCLEOTIDE SEQUENCE [LARGE SCALE GENOMIC DNA]</scope>
    <source>
        <strain evidence="1 2">AFSSA_08CEB44bac</strain>
    </source>
</reference>
<sequence length="11" mass="1221">MINEGGQSRET</sequence>
<name>A0AAX2CFJ4_9BACI</name>